<evidence type="ECO:0000313" key="2">
    <source>
        <dbReference type="Proteomes" id="UP000298125"/>
    </source>
</evidence>
<dbReference type="SUPFAM" id="SSF53448">
    <property type="entry name" value="Nucleotide-diphospho-sugar transferases"/>
    <property type="match status" value="1"/>
</dbReference>
<dbReference type="InterPro" id="IPR003329">
    <property type="entry name" value="Cytidylyl_trans"/>
</dbReference>
<protein>
    <submittedName>
        <fullName evidence="1">Acylneuraminate cytidylyltransferase family protein</fullName>
    </submittedName>
</protein>
<reference evidence="1" key="1">
    <citation type="journal article" date="2019" name="PLoS Negl. Trop. Dis.">
        <title>Revisiting the worldwide diversity of Leptospira species in the environment.</title>
        <authorList>
            <person name="Vincent A.T."/>
            <person name="Schiettekatte O."/>
            <person name="Bourhy P."/>
            <person name="Veyrier F.J."/>
            <person name="Picardeau M."/>
        </authorList>
    </citation>
    <scope>NUCLEOTIDE SEQUENCE [LARGE SCALE GENOMIC DNA]</scope>
    <source>
        <strain evidence="1">201702692</strain>
    </source>
</reference>
<dbReference type="CDD" id="cd02513">
    <property type="entry name" value="CMP-NeuAc_Synthase"/>
    <property type="match status" value="1"/>
</dbReference>
<dbReference type="PANTHER" id="PTHR21485:SF6">
    <property type="entry name" value="N-ACYLNEURAMINATE CYTIDYLYLTRANSFERASE-RELATED"/>
    <property type="match status" value="1"/>
</dbReference>
<dbReference type="PANTHER" id="PTHR21485">
    <property type="entry name" value="HAD SUPERFAMILY MEMBERS CMAS AND KDSC"/>
    <property type="match status" value="1"/>
</dbReference>
<dbReference type="OrthoDB" id="9805604at2"/>
<dbReference type="InterPro" id="IPR029044">
    <property type="entry name" value="Nucleotide-diphossugar_trans"/>
</dbReference>
<dbReference type="RefSeq" id="WP_135575136.1">
    <property type="nucleotide sequence ID" value="NZ_RQGA01000001.1"/>
</dbReference>
<name>A0A4R9JNB8_9LEPT</name>
<organism evidence="1 2">
    <name type="scientific">Leptospira perdikensis</name>
    <dbReference type="NCBI Taxonomy" id="2484948"/>
    <lineage>
        <taxon>Bacteria</taxon>
        <taxon>Pseudomonadati</taxon>
        <taxon>Spirochaetota</taxon>
        <taxon>Spirochaetia</taxon>
        <taxon>Leptospirales</taxon>
        <taxon>Leptospiraceae</taxon>
        <taxon>Leptospira</taxon>
    </lineage>
</organism>
<keyword evidence="2" id="KW-1185">Reference proteome</keyword>
<keyword evidence="1" id="KW-0808">Transferase</keyword>
<dbReference type="EMBL" id="RQGA01000001">
    <property type="protein sequence ID" value="TGL45834.1"/>
    <property type="molecule type" value="Genomic_DNA"/>
</dbReference>
<evidence type="ECO:0000313" key="1">
    <source>
        <dbReference type="EMBL" id="TGL45834.1"/>
    </source>
</evidence>
<dbReference type="Proteomes" id="UP000298125">
    <property type="component" value="Unassembled WGS sequence"/>
</dbReference>
<gene>
    <name evidence="1" type="ORF">EHQ49_00150</name>
</gene>
<dbReference type="InterPro" id="IPR050793">
    <property type="entry name" value="CMP-NeuNAc_synthase"/>
</dbReference>
<dbReference type="GO" id="GO:0008781">
    <property type="term" value="F:N-acylneuraminate cytidylyltransferase activity"/>
    <property type="evidence" value="ECO:0007669"/>
    <property type="project" value="TreeGrafter"/>
</dbReference>
<comment type="caution">
    <text evidence="1">The sequence shown here is derived from an EMBL/GenBank/DDBJ whole genome shotgun (WGS) entry which is preliminary data.</text>
</comment>
<dbReference type="AlphaFoldDB" id="A0A4R9JNB8"/>
<accession>A0A4R9JNB8</accession>
<keyword evidence="1" id="KW-0548">Nucleotidyltransferase</keyword>
<dbReference type="Gene3D" id="3.90.550.10">
    <property type="entry name" value="Spore Coat Polysaccharide Biosynthesis Protein SpsA, Chain A"/>
    <property type="match status" value="1"/>
</dbReference>
<dbReference type="Pfam" id="PF02348">
    <property type="entry name" value="CTP_transf_3"/>
    <property type="match status" value="1"/>
</dbReference>
<sequence length="233" mass="26430">MKILAFIPARGGSKGIIGKNLHPVAGKPLLYYTIDIAKQLGDLVLPFLSTDDKKIKEYANSLGLTDEYLRPEILATDTSSTLDAVLHGVDWYERENKTAIDAVLLLQPTSPIRKLEELKEAILFFEKEKLSSLVSVTVMREHPFECIESDTSGWSFLAKPKQEVSGRQSYTGKYYFLDGSFYIASLSFLKEKRAFVREGETFLFESKLKYSIDIDEIEDLEIAESILKKKEDK</sequence>
<proteinExistence type="predicted"/>